<evidence type="ECO:0000313" key="1">
    <source>
        <dbReference type="EMBL" id="QHS96865.1"/>
    </source>
</evidence>
<reference evidence="1" key="1">
    <citation type="journal article" date="2020" name="Nature">
        <title>Giant virus diversity and host interactions through global metagenomics.</title>
        <authorList>
            <person name="Schulz F."/>
            <person name="Roux S."/>
            <person name="Paez-Espino D."/>
            <person name="Jungbluth S."/>
            <person name="Walsh D.A."/>
            <person name="Denef V.J."/>
            <person name="McMahon K.D."/>
            <person name="Konstantinidis K.T."/>
            <person name="Eloe-Fadrosh E.A."/>
            <person name="Kyrpides N.C."/>
            <person name="Woyke T."/>
        </authorList>
    </citation>
    <scope>NUCLEOTIDE SEQUENCE</scope>
    <source>
        <strain evidence="1">GVMAG-M-3300020166-5</strain>
    </source>
</reference>
<organism evidence="1">
    <name type="scientific">viral metagenome</name>
    <dbReference type="NCBI Taxonomy" id="1070528"/>
    <lineage>
        <taxon>unclassified sequences</taxon>
        <taxon>metagenomes</taxon>
        <taxon>organismal metagenomes</taxon>
    </lineage>
</organism>
<dbReference type="EMBL" id="MN739280">
    <property type="protein sequence ID" value="QHS96865.1"/>
    <property type="molecule type" value="Genomic_DNA"/>
</dbReference>
<name>A0A6C0BWP2_9ZZZZ</name>
<protein>
    <submittedName>
        <fullName evidence="1">Uncharacterized protein</fullName>
    </submittedName>
</protein>
<dbReference type="AlphaFoldDB" id="A0A6C0BWP2"/>
<sequence length="65" mass="7205">MRFTAVTAGTRMAGARMSRAASRMTGARTTGARMAFASSSKHYIIYKEKNIFIILSLSKTYCIYS</sequence>
<accession>A0A6C0BWP2</accession>
<proteinExistence type="predicted"/>